<keyword evidence="3" id="KW-1185">Reference proteome</keyword>
<protein>
    <submittedName>
        <fullName evidence="2">Uncharacterized protein</fullName>
    </submittedName>
</protein>
<feature type="region of interest" description="Disordered" evidence="1">
    <location>
        <begin position="225"/>
        <end position="251"/>
    </location>
</feature>
<evidence type="ECO:0000313" key="3">
    <source>
        <dbReference type="Proteomes" id="UP001219525"/>
    </source>
</evidence>
<accession>A0AAD6YRD2</accession>
<dbReference type="EMBL" id="JARJCW010000003">
    <property type="protein sequence ID" value="KAJ7227149.1"/>
    <property type="molecule type" value="Genomic_DNA"/>
</dbReference>
<evidence type="ECO:0000313" key="2">
    <source>
        <dbReference type="EMBL" id="KAJ7227149.1"/>
    </source>
</evidence>
<proteinExistence type="predicted"/>
<reference evidence="2" key="1">
    <citation type="submission" date="2023-03" db="EMBL/GenBank/DDBJ databases">
        <title>Massive genome expansion in bonnet fungi (Mycena s.s.) driven by repeated elements and novel gene families across ecological guilds.</title>
        <authorList>
            <consortium name="Lawrence Berkeley National Laboratory"/>
            <person name="Harder C.B."/>
            <person name="Miyauchi S."/>
            <person name="Viragh M."/>
            <person name="Kuo A."/>
            <person name="Thoen E."/>
            <person name="Andreopoulos B."/>
            <person name="Lu D."/>
            <person name="Skrede I."/>
            <person name="Drula E."/>
            <person name="Henrissat B."/>
            <person name="Morin E."/>
            <person name="Kohler A."/>
            <person name="Barry K."/>
            <person name="LaButti K."/>
            <person name="Morin E."/>
            <person name="Salamov A."/>
            <person name="Lipzen A."/>
            <person name="Mereny Z."/>
            <person name="Hegedus B."/>
            <person name="Baldrian P."/>
            <person name="Stursova M."/>
            <person name="Weitz H."/>
            <person name="Taylor A."/>
            <person name="Grigoriev I.V."/>
            <person name="Nagy L.G."/>
            <person name="Martin F."/>
            <person name="Kauserud H."/>
        </authorList>
    </citation>
    <scope>NUCLEOTIDE SEQUENCE</scope>
    <source>
        <strain evidence="2">9144</strain>
    </source>
</reference>
<sequence>MFLRVGPRRALCRYLTSYSPKVRAYPFKLSPSDAILEISQSLTVLGSGDPAALFRSLTRSGPVQPEKIVPVYFPAWFIDAEIEASTAFPGPSGSENGNVTAVFINSYLPGHTMDKLSSVSLLSENLAVSETVPFSAELETQFDTKVTCLPFMTTPFSILDAANSLPASDCRIDEDIQIEPSSIHTNLISAYPVLIPLYLAQYSFEYVSKTVLLEAHSEEGRIFVERVQRPEPNEDSSSVTDDTEQTGPKIPHKVSDVKGNDLADSITRLFLRITTTLEEWLEKAEAQKNPESRYLWYARGRPTTFANISNLVIPPTWTLRKPLHIPDWHRWVDNFFTPDSLRRLVVDDRKMGDPRIRPFTKEEVKQVRIFFMLGQERAKAHTFADHISKVEVTGGQEKTIQEVKAYAESLCDRRVKATPAWWKEWENLPK</sequence>
<dbReference type="AlphaFoldDB" id="A0AAD6YRD2"/>
<name>A0AAD6YRD2_9AGAR</name>
<comment type="caution">
    <text evidence="2">The sequence shown here is derived from an EMBL/GenBank/DDBJ whole genome shotgun (WGS) entry which is preliminary data.</text>
</comment>
<organism evidence="2 3">
    <name type="scientific">Mycena pura</name>
    <dbReference type="NCBI Taxonomy" id="153505"/>
    <lineage>
        <taxon>Eukaryota</taxon>
        <taxon>Fungi</taxon>
        <taxon>Dikarya</taxon>
        <taxon>Basidiomycota</taxon>
        <taxon>Agaricomycotina</taxon>
        <taxon>Agaricomycetes</taxon>
        <taxon>Agaricomycetidae</taxon>
        <taxon>Agaricales</taxon>
        <taxon>Marasmiineae</taxon>
        <taxon>Mycenaceae</taxon>
        <taxon>Mycena</taxon>
    </lineage>
</organism>
<dbReference type="Proteomes" id="UP001219525">
    <property type="component" value="Unassembled WGS sequence"/>
</dbReference>
<evidence type="ECO:0000256" key="1">
    <source>
        <dbReference type="SAM" id="MobiDB-lite"/>
    </source>
</evidence>
<gene>
    <name evidence="2" type="ORF">GGX14DRAFT_418352</name>
</gene>